<evidence type="ECO:0000313" key="2">
    <source>
        <dbReference type="EMBL" id="SDI01604.1"/>
    </source>
</evidence>
<dbReference type="GeneID" id="91140431"/>
<dbReference type="PANTHER" id="PTHR34219:SF3">
    <property type="entry name" value="BLL7967 PROTEIN"/>
    <property type="match status" value="1"/>
</dbReference>
<feature type="transmembrane region" description="Helical" evidence="1">
    <location>
        <begin position="139"/>
        <end position="161"/>
    </location>
</feature>
<protein>
    <submittedName>
        <fullName evidence="2">Uncharacterized iron-regulated membrane protein</fullName>
    </submittedName>
</protein>
<evidence type="ECO:0000256" key="1">
    <source>
        <dbReference type="SAM" id="Phobius"/>
    </source>
</evidence>
<keyword evidence="1" id="KW-0812">Transmembrane</keyword>
<proteinExistence type="predicted"/>
<feature type="transmembrane region" description="Helical" evidence="1">
    <location>
        <begin position="341"/>
        <end position="361"/>
    </location>
</feature>
<keyword evidence="3" id="KW-1185">Reference proteome</keyword>
<dbReference type="RefSeq" id="WP_091172776.1">
    <property type="nucleotide sequence ID" value="NZ_FNCG01000015.1"/>
</dbReference>
<feature type="transmembrane region" description="Helical" evidence="1">
    <location>
        <begin position="14"/>
        <end position="35"/>
    </location>
</feature>
<accession>A0A1G8H4M5</accession>
<keyword evidence="1" id="KW-1133">Transmembrane helix</keyword>
<dbReference type="InterPro" id="IPR005625">
    <property type="entry name" value="PepSY-ass_TM"/>
</dbReference>
<dbReference type="AlphaFoldDB" id="A0A1G8H4M5"/>
<dbReference type="STRING" id="551996.SAMN05192573_11538"/>
<dbReference type="Pfam" id="PF03929">
    <property type="entry name" value="PepSY_TM"/>
    <property type="match status" value="1"/>
</dbReference>
<name>A0A1G8H4M5_9SPHI</name>
<dbReference type="PANTHER" id="PTHR34219">
    <property type="entry name" value="IRON-REGULATED INNER MEMBRANE PROTEIN-RELATED"/>
    <property type="match status" value="1"/>
</dbReference>
<gene>
    <name evidence="2" type="ORF">SAMN05192573_11538</name>
</gene>
<evidence type="ECO:0000313" key="3">
    <source>
        <dbReference type="Proteomes" id="UP000199705"/>
    </source>
</evidence>
<keyword evidence="1" id="KW-0472">Membrane</keyword>
<reference evidence="3" key="1">
    <citation type="submission" date="2016-10" db="EMBL/GenBank/DDBJ databases">
        <authorList>
            <person name="Varghese N."/>
            <person name="Submissions S."/>
        </authorList>
    </citation>
    <scope>NUCLEOTIDE SEQUENCE [LARGE SCALE GENOMIC DNA]</scope>
    <source>
        <strain evidence="3">Gh-67</strain>
    </source>
</reference>
<sequence length="389" mass="43621">MTPFKKTLLFIHRWLGFISGLVVFIVSITGCIFCFQDEIQDAIHSYRKVEVQAKPYIAPSILKAEALKGRKGATASYVYYYGIGRPAGVLVTDKKEGLLFVYLNPYTGKITHTESPASNFFIIVEYIHLYLLLPANIGTLVVGISVIIFVVLMITGIILWWPKRKSDRKRSFTIKWGGRWRRVNYDLHNVLGFYATSVAIILAITGLSISFDWMREAIYTAANLGKAHPEEKVVFKSDSLLNGKMDTTQVINKAYLSAKAASPNAEMFLIYDDAAKAGAIGVTAYAQALHYYKSDSYSFDKYTGKLLNRTAHEQKSAGMKMNNMNYDVHVGQILGLPGKTIAFLASLICASLPITGFIIWLGKRKKSKSKKVKTVVHRRTVRQHLPTDR</sequence>
<feature type="transmembrane region" description="Helical" evidence="1">
    <location>
        <begin position="191"/>
        <end position="211"/>
    </location>
</feature>
<organism evidence="2 3">
    <name type="scientific">Mucilaginibacter gossypii</name>
    <dbReference type="NCBI Taxonomy" id="551996"/>
    <lineage>
        <taxon>Bacteria</taxon>
        <taxon>Pseudomonadati</taxon>
        <taxon>Bacteroidota</taxon>
        <taxon>Sphingobacteriia</taxon>
        <taxon>Sphingobacteriales</taxon>
        <taxon>Sphingobacteriaceae</taxon>
        <taxon>Mucilaginibacter</taxon>
    </lineage>
</organism>
<dbReference type="EMBL" id="FNCG01000015">
    <property type="protein sequence ID" value="SDI01604.1"/>
    <property type="molecule type" value="Genomic_DNA"/>
</dbReference>
<dbReference type="Proteomes" id="UP000199705">
    <property type="component" value="Unassembled WGS sequence"/>
</dbReference>
<dbReference type="PROSITE" id="PS51257">
    <property type="entry name" value="PROKAR_LIPOPROTEIN"/>
    <property type="match status" value="1"/>
</dbReference>